<dbReference type="GeneID" id="94842349"/>
<evidence type="ECO:0008006" key="3">
    <source>
        <dbReference type="Google" id="ProtNLM"/>
    </source>
</evidence>
<protein>
    <recommendedName>
        <fullName evidence="3">RRM domain-containing protein</fullName>
    </recommendedName>
</protein>
<dbReference type="Proteomes" id="UP000179807">
    <property type="component" value="Unassembled WGS sequence"/>
</dbReference>
<comment type="caution">
    <text evidence="1">The sequence shown here is derived from an EMBL/GenBank/DDBJ whole genome shotgun (WGS) entry which is preliminary data.</text>
</comment>
<dbReference type="InterPro" id="IPR035979">
    <property type="entry name" value="RBD_domain_sf"/>
</dbReference>
<evidence type="ECO:0000313" key="1">
    <source>
        <dbReference type="EMBL" id="OHT02041.1"/>
    </source>
</evidence>
<dbReference type="RefSeq" id="XP_068355177.1">
    <property type="nucleotide sequence ID" value="XM_068507645.1"/>
</dbReference>
<sequence>MSRFVISGNNRSLNYFLVTEVERITTQDLEDRLISVFKKIEFFSSAKIKNNVFVLIGFRKKVDLNDIKSFLISCSVKYNEIHQYFSEDFPKPSIKNYWLYNLPKDKENPHEDLCHDLIDPAVIQLLKYPNKIVYLPNEENVYLVSMKVSMLEMQFRIEKILPYFLPNICTDDRELPIILIREEEITKEIFEEAFVDVIKTDYDIDILHIWSNNNNDTVFFSVNDNEQAWTIINSLNFGMYGDKSIQFSHFLSYSTQEEIKKWNLYVKDIPEEDATLLNVFTLFKSNEKKIISIAEDPKHKNCFYIQFLYEEDAKNVISEKDFDVSFIGRSIMNVYNFEGDESDLRTYFGDDIEIYKIEMKKGCRPFHSIRFNSQDELDEALEIGNTIVCNGIQLMCLEDDSSVNKKDAVNQASFKLQERNGVFIPGLGGVVTFNEAVDILSKFGELSNLQIIGKNVIAAFTHVNGFRRAFNQTISLKGKNFHVNKYRK</sequence>
<dbReference type="AlphaFoldDB" id="A0A1J4JSF8"/>
<dbReference type="VEuPathDB" id="TrichDB:TRFO_30957"/>
<dbReference type="EMBL" id="MLAK01000884">
    <property type="protein sequence ID" value="OHT02041.1"/>
    <property type="molecule type" value="Genomic_DNA"/>
</dbReference>
<name>A0A1J4JSF8_9EUKA</name>
<proteinExistence type="predicted"/>
<gene>
    <name evidence="1" type="ORF">TRFO_30957</name>
</gene>
<evidence type="ECO:0000313" key="2">
    <source>
        <dbReference type="Proteomes" id="UP000179807"/>
    </source>
</evidence>
<keyword evidence="2" id="KW-1185">Reference proteome</keyword>
<organism evidence="1 2">
    <name type="scientific">Tritrichomonas foetus</name>
    <dbReference type="NCBI Taxonomy" id="1144522"/>
    <lineage>
        <taxon>Eukaryota</taxon>
        <taxon>Metamonada</taxon>
        <taxon>Parabasalia</taxon>
        <taxon>Tritrichomonadida</taxon>
        <taxon>Tritrichomonadidae</taxon>
        <taxon>Tritrichomonas</taxon>
    </lineage>
</organism>
<dbReference type="SUPFAM" id="SSF54928">
    <property type="entry name" value="RNA-binding domain, RBD"/>
    <property type="match status" value="1"/>
</dbReference>
<reference evidence="1" key="1">
    <citation type="submission" date="2016-10" db="EMBL/GenBank/DDBJ databases">
        <authorList>
            <person name="Benchimol M."/>
            <person name="Almeida L.G."/>
            <person name="Vasconcelos A.T."/>
            <person name="Perreira-Neves A."/>
            <person name="Rosa I.A."/>
            <person name="Tasca T."/>
            <person name="Bogo M.R."/>
            <person name="de Souza W."/>
        </authorList>
    </citation>
    <scope>NUCLEOTIDE SEQUENCE [LARGE SCALE GENOMIC DNA]</scope>
    <source>
        <strain evidence="1">K</strain>
    </source>
</reference>
<dbReference type="GO" id="GO:0003676">
    <property type="term" value="F:nucleic acid binding"/>
    <property type="evidence" value="ECO:0007669"/>
    <property type="project" value="InterPro"/>
</dbReference>
<accession>A0A1J4JSF8</accession>